<reference evidence="1 2" key="1">
    <citation type="submission" date="2021-12" db="EMBL/GenBank/DDBJ databases">
        <title>Sinirhodobacter sp. WL0062 is a bacterium isolated from seawater.</title>
        <authorList>
            <person name="Wang L."/>
            <person name="He W."/>
            <person name="Zhang D.-F."/>
        </authorList>
    </citation>
    <scope>NUCLEOTIDE SEQUENCE [LARGE SCALE GENOMIC DNA]</scope>
    <source>
        <strain evidence="1 2">WL0062</strain>
    </source>
</reference>
<comment type="caution">
    <text evidence="1">The sequence shown here is derived from an EMBL/GenBank/DDBJ whole genome shotgun (WGS) entry which is preliminary data.</text>
</comment>
<dbReference type="Gene3D" id="3.90.1140.10">
    <property type="entry name" value="Cyclic phosphodiesterase"/>
    <property type="match status" value="1"/>
</dbReference>
<sequence length="230" mass="25254">MRAMKRYAIYFAPPEGALARTAAAWLGWDAEAGCPVPQPEFPDLPRPLAELTAEPRRYGFHATLKAPFRLAEGCSPEALAAAVEMLAADLAAVALDGLALGQMAGRFLALRPEGDDGPLKALAARIVTVLDPFRAPLSAQDLVRRNADKLGPRHRALLEQFGYPYVLEEFRFHMTLSSGLPPDLLGQLEAVARRTFDPLLPRPFRIDQICLFGEGEDGRFHLLHRYALTG</sequence>
<evidence type="ECO:0000313" key="2">
    <source>
        <dbReference type="Proteomes" id="UP001521181"/>
    </source>
</evidence>
<dbReference type="PIRSF" id="PIRSF033328">
    <property type="entry name" value="Phest_Mll4975"/>
    <property type="match status" value="1"/>
</dbReference>
<accession>A0ABS8Z2V1</accession>
<dbReference type="Pfam" id="PF06299">
    <property type="entry name" value="DUF1045"/>
    <property type="match status" value="1"/>
</dbReference>
<dbReference type="RefSeq" id="WP_233677929.1">
    <property type="nucleotide sequence ID" value="NZ_JAJUOS010000015.1"/>
</dbReference>
<dbReference type="InterPro" id="IPR009389">
    <property type="entry name" value="DUF1045"/>
</dbReference>
<evidence type="ECO:0000313" key="1">
    <source>
        <dbReference type="EMBL" id="MCE5974996.1"/>
    </source>
</evidence>
<gene>
    <name evidence="1" type="ORF">LZA78_16065</name>
</gene>
<dbReference type="Proteomes" id="UP001521181">
    <property type="component" value="Unassembled WGS sequence"/>
</dbReference>
<name>A0ABS8Z2V1_9RHOB</name>
<protein>
    <submittedName>
        <fullName evidence="1">DUF1045 domain-containing protein</fullName>
    </submittedName>
</protein>
<proteinExistence type="predicted"/>
<dbReference type="NCBIfam" id="TIGR03223">
    <property type="entry name" value="Phn_opern_protn"/>
    <property type="match status" value="1"/>
</dbReference>
<dbReference type="EMBL" id="JAJUOS010000015">
    <property type="protein sequence ID" value="MCE5974996.1"/>
    <property type="molecule type" value="Genomic_DNA"/>
</dbReference>
<organism evidence="1 2">
    <name type="scientific">Rhodobacter flavimaris</name>
    <dbReference type="NCBI Taxonomy" id="2907145"/>
    <lineage>
        <taxon>Bacteria</taxon>
        <taxon>Pseudomonadati</taxon>
        <taxon>Pseudomonadota</taxon>
        <taxon>Alphaproteobacteria</taxon>
        <taxon>Rhodobacterales</taxon>
        <taxon>Rhodobacter group</taxon>
        <taxon>Rhodobacter</taxon>
    </lineage>
</organism>
<keyword evidence="2" id="KW-1185">Reference proteome</keyword>